<evidence type="ECO:0000313" key="1">
    <source>
        <dbReference type="EMBL" id="MDP1520515.1"/>
    </source>
</evidence>
<comment type="caution">
    <text evidence="1">The sequence shown here is derived from an EMBL/GenBank/DDBJ whole genome shotgun (WGS) entry which is preliminary data.</text>
</comment>
<accession>A0AAW8B1V4</accession>
<keyword evidence="2" id="KW-1185">Reference proteome</keyword>
<organism evidence="1 2">
    <name type="scientific">Porticoccus litoralis</name>
    <dbReference type="NCBI Taxonomy" id="434086"/>
    <lineage>
        <taxon>Bacteria</taxon>
        <taxon>Pseudomonadati</taxon>
        <taxon>Pseudomonadota</taxon>
        <taxon>Gammaproteobacteria</taxon>
        <taxon>Cellvibrionales</taxon>
        <taxon>Porticoccaceae</taxon>
        <taxon>Porticoccus</taxon>
    </lineage>
</organism>
<sequence length="115" mass="13221">MILAYLSDHEKSLTKVVNGFETSGDEHALNTWCMEYVAKHPIVRHAHCDAPFAELDAAQIMEVIVDQHQQVIELYRYLASRADIPSAKELMESLRSLEEHEMMRMVQSANRFGDM</sequence>
<name>A0AAW8B1V4_9GAMM</name>
<dbReference type="AlphaFoldDB" id="A0AAW8B1V4"/>
<dbReference type="EMBL" id="JAUUUU010000002">
    <property type="protein sequence ID" value="MDP1520515.1"/>
    <property type="molecule type" value="Genomic_DNA"/>
</dbReference>
<gene>
    <name evidence="1" type="ORF">Q8A57_05965</name>
</gene>
<reference evidence="1" key="2">
    <citation type="submission" date="2023-08" db="EMBL/GenBank/DDBJ databases">
        <authorList>
            <person name="Luo J."/>
        </authorList>
    </citation>
    <scope>NUCLEOTIDE SEQUENCE</scope>
    <source>
        <strain evidence="1">DSM 25064</strain>
    </source>
</reference>
<evidence type="ECO:0000313" key="2">
    <source>
        <dbReference type="Proteomes" id="UP001178354"/>
    </source>
</evidence>
<dbReference type="RefSeq" id="WP_305170067.1">
    <property type="nucleotide sequence ID" value="NZ_JAUUUU010000002.1"/>
</dbReference>
<reference evidence="1" key="1">
    <citation type="journal article" date="2010" name="Int. J. Syst. Evol. Microbiol.">
        <title>Porticoccus litoralis gen. nov., sp. nov., a gammaproteobacterium isolated from the Yellow Sea.</title>
        <authorList>
            <person name="Oh H.M."/>
            <person name="Kim H."/>
            <person name="Kim K.M."/>
            <person name="Min G.S."/>
            <person name="Cho J.C."/>
        </authorList>
    </citation>
    <scope>NUCLEOTIDE SEQUENCE</scope>
    <source>
        <strain evidence="1">DSM 25064</strain>
    </source>
</reference>
<protein>
    <submittedName>
        <fullName evidence="1">ATPase</fullName>
    </submittedName>
</protein>
<proteinExistence type="predicted"/>
<dbReference type="Proteomes" id="UP001178354">
    <property type="component" value="Unassembled WGS sequence"/>
</dbReference>